<dbReference type="EnsemblPlants" id="OBART08G06880.1">
    <property type="protein sequence ID" value="OBART08G06880.1"/>
    <property type="gene ID" value="OBART08G06880"/>
</dbReference>
<evidence type="ECO:0000313" key="3">
    <source>
        <dbReference type="Proteomes" id="UP000026960"/>
    </source>
</evidence>
<name>A0A0D3GXQ0_9ORYZ</name>
<organism evidence="2">
    <name type="scientific">Oryza barthii</name>
    <dbReference type="NCBI Taxonomy" id="65489"/>
    <lineage>
        <taxon>Eukaryota</taxon>
        <taxon>Viridiplantae</taxon>
        <taxon>Streptophyta</taxon>
        <taxon>Embryophyta</taxon>
        <taxon>Tracheophyta</taxon>
        <taxon>Spermatophyta</taxon>
        <taxon>Magnoliopsida</taxon>
        <taxon>Liliopsida</taxon>
        <taxon>Poales</taxon>
        <taxon>Poaceae</taxon>
        <taxon>BOP clade</taxon>
        <taxon>Oryzoideae</taxon>
        <taxon>Oryzeae</taxon>
        <taxon>Oryzinae</taxon>
        <taxon>Oryza</taxon>
    </lineage>
</organism>
<reference evidence="2" key="2">
    <citation type="submission" date="2015-03" db="UniProtKB">
        <authorList>
            <consortium name="EnsemblPlants"/>
        </authorList>
    </citation>
    <scope>IDENTIFICATION</scope>
</reference>
<feature type="region of interest" description="Disordered" evidence="1">
    <location>
        <begin position="1"/>
        <end position="103"/>
    </location>
</feature>
<dbReference type="PaxDb" id="65489-OBART08G06880.1"/>
<proteinExistence type="predicted"/>
<dbReference type="AlphaFoldDB" id="A0A0D3GXQ0"/>
<feature type="compositionally biased region" description="Low complexity" evidence="1">
    <location>
        <begin position="71"/>
        <end position="90"/>
    </location>
</feature>
<evidence type="ECO:0000313" key="2">
    <source>
        <dbReference type="EnsemblPlants" id="OBART08G06880.1"/>
    </source>
</evidence>
<protein>
    <submittedName>
        <fullName evidence="2">Uncharacterized protein</fullName>
    </submittedName>
</protein>
<keyword evidence="3" id="KW-1185">Reference proteome</keyword>
<evidence type="ECO:0000256" key="1">
    <source>
        <dbReference type="SAM" id="MobiDB-lite"/>
    </source>
</evidence>
<dbReference type="Proteomes" id="UP000026960">
    <property type="component" value="Chromosome 8"/>
</dbReference>
<reference evidence="2" key="1">
    <citation type="journal article" date="2009" name="Rice">
        <title>De Novo Next Generation Sequencing of Plant Genomes.</title>
        <authorList>
            <person name="Rounsley S."/>
            <person name="Marri P.R."/>
            <person name="Yu Y."/>
            <person name="He R."/>
            <person name="Sisneros N."/>
            <person name="Goicoechea J.L."/>
            <person name="Lee S.J."/>
            <person name="Angelova A."/>
            <person name="Kudrna D."/>
            <person name="Luo M."/>
            <person name="Affourtit J."/>
            <person name="Desany B."/>
            <person name="Knight J."/>
            <person name="Niazi F."/>
            <person name="Egholm M."/>
            <person name="Wing R.A."/>
        </authorList>
    </citation>
    <scope>NUCLEOTIDE SEQUENCE [LARGE SCALE GENOMIC DNA]</scope>
    <source>
        <strain evidence="2">cv. IRGC 105608</strain>
    </source>
</reference>
<dbReference type="HOGENOM" id="CLU_2267883_0_0_1"/>
<sequence length="103" mass="11309">MAHGWLEDEEGTEPSGGRLLRSGVPPPLFDVGGPSHRRTWRQARRIDRHELSPATTTPSPRPPPKTHGLHSPSPSLSTTRTPPRTPTPSRRAQRAQGEEEEAA</sequence>
<dbReference type="Gramene" id="OBART08G06880.1">
    <property type="protein sequence ID" value="OBART08G06880.1"/>
    <property type="gene ID" value="OBART08G06880"/>
</dbReference>
<accession>A0A0D3GXQ0</accession>